<evidence type="ECO:0000256" key="4">
    <source>
        <dbReference type="ARBA" id="ARBA00022692"/>
    </source>
</evidence>
<evidence type="ECO:0000256" key="6">
    <source>
        <dbReference type="ARBA" id="ARBA00023136"/>
    </source>
</evidence>
<dbReference type="SUPFAM" id="SSF161098">
    <property type="entry name" value="MetI-like"/>
    <property type="match status" value="1"/>
</dbReference>
<gene>
    <name evidence="9" type="ORF">ACFPOF_27760</name>
</gene>
<dbReference type="PROSITE" id="PS50928">
    <property type="entry name" value="ABC_TM1"/>
    <property type="match status" value="1"/>
</dbReference>
<evidence type="ECO:0000256" key="1">
    <source>
        <dbReference type="ARBA" id="ARBA00004651"/>
    </source>
</evidence>
<keyword evidence="2 7" id="KW-0813">Transport</keyword>
<accession>A0ABW0I2A0</accession>
<comment type="subcellular location">
    <subcellularLocation>
        <location evidence="1 7">Cell membrane</location>
        <topology evidence="1 7">Multi-pass membrane protein</topology>
    </subcellularLocation>
</comment>
<evidence type="ECO:0000256" key="5">
    <source>
        <dbReference type="ARBA" id="ARBA00022989"/>
    </source>
</evidence>
<organism evidence="9 10">
    <name type="scientific">Cohnella soli</name>
    <dbReference type="NCBI Taxonomy" id="425005"/>
    <lineage>
        <taxon>Bacteria</taxon>
        <taxon>Bacillati</taxon>
        <taxon>Bacillota</taxon>
        <taxon>Bacilli</taxon>
        <taxon>Bacillales</taxon>
        <taxon>Paenibacillaceae</taxon>
        <taxon>Cohnella</taxon>
    </lineage>
</organism>
<keyword evidence="4 7" id="KW-0812">Transmembrane</keyword>
<reference evidence="10" key="1">
    <citation type="journal article" date="2019" name="Int. J. Syst. Evol. Microbiol.">
        <title>The Global Catalogue of Microorganisms (GCM) 10K type strain sequencing project: providing services to taxonomists for standard genome sequencing and annotation.</title>
        <authorList>
            <consortium name="The Broad Institute Genomics Platform"/>
            <consortium name="The Broad Institute Genome Sequencing Center for Infectious Disease"/>
            <person name="Wu L."/>
            <person name="Ma J."/>
        </authorList>
    </citation>
    <scope>NUCLEOTIDE SEQUENCE [LARGE SCALE GENOMIC DNA]</scope>
    <source>
        <strain evidence="10">CGMCC 1.18575</strain>
    </source>
</reference>
<dbReference type="InterPro" id="IPR000515">
    <property type="entry name" value="MetI-like"/>
</dbReference>
<sequence length="187" mass="20729">MGFFVGTILALIGGIVMSHSRVLERMMLPVAVLANVTPIVVIAPLFMIWFGFGSFPKILISAICTFFPMLINSIAGFRSVDENNYEYMQSLHASKLEIFLKLRLPNSLPYLFTAAKTCMSMSVIGAVVGEMVGSTKGLGNIVTQSANYLEMDRMFSAIILLATMGILMTNVVRLLERQLLAWHRSER</sequence>
<keyword evidence="3" id="KW-1003">Cell membrane</keyword>
<dbReference type="PANTHER" id="PTHR30151:SF20">
    <property type="entry name" value="ABC TRANSPORTER PERMEASE PROTEIN HI_0355-RELATED"/>
    <property type="match status" value="1"/>
</dbReference>
<feature type="transmembrane region" description="Helical" evidence="7">
    <location>
        <begin position="58"/>
        <end position="77"/>
    </location>
</feature>
<dbReference type="Proteomes" id="UP001596113">
    <property type="component" value="Unassembled WGS sequence"/>
</dbReference>
<feature type="domain" description="ABC transmembrane type-1" evidence="8">
    <location>
        <begin position="1"/>
        <end position="176"/>
    </location>
</feature>
<evidence type="ECO:0000256" key="3">
    <source>
        <dbReference type="ARBA" id="ARBA00022475"/>
    </source>
</evidence>
<dbReference type="Gene3D" id="1.10.3720.10">
    <property type="entry name" value="MetI-like"/>
    <property type="match status" value="1"/>
</dbReference>
<evidence type="ECO:0000313" key="9">
    <source>
        <dbReference type="EMBL" id="MFC5406546.1"/>
    </source>
</evidence>
<evidence type="ECO:0000313" key="10">
    <source>
        <dbReference type="Proteomes" id="UP001596113"/>
    </source>
</evidence>
<dbReference type="Pfam" id="PF00528">
    <property type="entry name" value="BPD_transp_1"/>
    <property type="match status" value="1"/>
</dbReference>
<dbReference type="PANTHER" id="PTHR30151">
    <property type="entry name" value="ALKANE SULFONATE ABC TRANSPORTER-RELATED, MEMBRANE SUBUNIT"/>
    <property type="match status" value="1"/>
</dbReference>
<name>A0ABW0I2A0_9BACL</name>
<dbReference type="EMBL" id="JBHSMI010000056">
    <property type="protein sequence ID" value="MFC5406546.1"/>
    <property type="molecule type" value="Genomic_DNA"/>
</dbReference>
<dbReference type="InterPro" id="IPR035906">
    <property type="entry name" value="MetI-like_sf"/>
</dbReference>
<keyword evidence="6 7" id="KW-0472">Membrane</keyword>
<keyword evidence="5 7" id="KW-1133">Transmembrane helix</keyword>
<feature type="transmembrane region" description="Helical" evidence="7">
    <location>
        <begin position="28"/>
        <end position="51"/>
    </location>
</feature>
<evidence type="ECO:0000256" key="7">
    <source>
        <dbReference type="RuleBase" id="RU363032"/>
    </source>
</evidence>
<feature type="transmembrane region" description="Helical" evidence="7">
    <location>
        <begin position="154"/>
        <end position="175"/>
    </location>
</feature>
<comment type="similarity">
    <text evidence="7">Belongs to the binding-protein-dependent transport system permease family.</text>
</comment>
<comment type="caution">
    <text evidence="9">The sequence shown here is derived from an EMBL/GenBank/DDBJ whole genome shotgun (WGS) entry which is preliminary data.</text>
</comment>
<dbReference type="RefSeq" id="WP_378138645.1">
    <property type="nucleotide sequence ID" value="NZ_JBHSMI010000056.1"/>
</dbReference>
<protein>
    <submittedName>
        <fullName evidence="9">ABC transporter permease</fullName>
    </submittedName>
</protein>
<evidence type="ECO:0000256" key="2">
    <source>
        <dbReference type="ARBA" id="ARBA00022448"/>
    </source>
</evidence>
<proteinExistence type="inferred from homology"/>
<keyword evidence="10" id="KW-1185">Reference proteome</keyword>
<evidence type="ECO:0000259" key="8">
    <source>
        <dbReference type="PROSITE" id="PS50928"/>
    </source>
</evidence>